<dbReference type="Proteomes" id="UP000078576">
    <property type="component" value="Unassembled WGS sequence"/>
</dbReference>
<accession>A0A194UQR4</accession>
<protein>
    <submittedName>
        <fullName evidence="1">Uncharacterized protein</fullName>
    </submittedName>
</protein>
<keyword evidence="2" id="KW-1185">Reference proteome</keyword>
<organism evidence="1 2">
    <name type="scientific">Cytospora mali</name>
    <name type="common">Apple Valsa canker fungus</name>
    <name type="synonym">Valsa mali</name>
    <dbReference type="NCBI Taxonomy" id="578113"/>
    <lineage>
        <taxon>Eukaryota</taxon>
        <taxon>Fungi</taxon>
        <taxon>Dikarya</taxon>
        <taxon>Ascomycota</taxon>
        <taxon>Pezizomycotina</taxon>
        <taxon>Sordariomycetes</taxon>
        <taxon>Sordariomycetidae</taxon>
        <taxon>Diaporthales</taxon>
        <taxon>Cytosporaceae</taxon>
        <taxon>Cytospora</taxon>
    </lineage>
</organism>
<name>A0A194UQR4_CYTMA</name>
<reference evidence="2" key="1">
    <citation type="submission" date="2014-12" db="EMBL/GenBank/DDBJ databases">
        <title>Genome Sequence of Valsa Canker Pathogens Uncovers a Specific Adaption of Colonization on Woody Bark.</title>
        <authorList>
            <person name="Yin Z."/>
            <person name="Liu H."/>
            <person name="Gao X."/>
            <person name="Li Z."/>
            <person name="Song N."/>
            <person name="Ke X."/>
            <person name="Dai Q."/>
            <person name="Wu Y."/>
            <person name="Sun Y."/>
            <person name="Xu J.-R."/>
            <person name="Kang Z.K."/>
            <person name="Wang L."/>
            <person name="Huang L."/>
        </authorList>
    </citation>
    <scope>NUCLEOTIDE SEQUENCE [LARGE SCALE GENOMIC DNA]</scope>
    <source>
        <strain evidence="2">SXYL134</strain>
    </source>
</reference>
<dbReference type="AlphaFoldDB" id="A0A194UQR4"/>
<sequence>MAGFAKLTPAFTVLVPIAPPRQAGVLSTGPPLTHVEILGGQKGITSEVDYPIALDATWVHGADYIKADPDGKHARLEVDSVVEDTSTGGLVRFRYTGVVDMAGPAGKVLRGESDAATTEFGDIFTHAKFETGHPSLKALENKVYVGSGRFVLEAGKPVVVEYKISEITG</sequence>
<gene>
    <name evidence="1" type="ORF">VP1G_01438</name>
</gene>
<evidence type="ECO:0000313" key="1">
    <source>
        <dbReference type="EMBL" id="KUI53989.1"/>
    </source>
</evidence>
<evidence type="ECO:0000313" key="2">
    <source>
        <dbReference type="Proteomes" id="UP000078576"/>
    </source>
</evidence>
<dbReference type="EMBL" id="KN714671">
    <property type="protein sequence ID" value="KUI53989.1"/>
    <property type="molecule type" value="Genomic_DNA"/>
</dbReference>
<proteinExistence type="predicted"/>
<dbReference type="Gene3D" id="2.40.160.20">
    <property type="match status" value="1"/>
</dbReference>
<dbReference type="Pfam" id="PF11578">
    <property type="entry name" value="DUF3237"/>
    <property type="match status" value="1"/>
</dbReference>
<dbReference type="OrthoDB" id="2544694at2759"/>